<reference evidence="5 6" key="1">
    <citation type="journal article" date="2014" name="Am. J. Bot.">
        <title>Genome assembly and annotation for red clover (Trifolium pratense; Fabaceae).</title>
        <authorList>
            <person name="Istvanek J."/>
            <person name="Jaros M."/>
            <person name="Krenek A."/>
            <person name="Repkova J."/>
        </authorList>
    </citation>
    <scope>NUCLEOTIDE SEQUENCE [LARGE SCALE GENOMIC DNA]</scope>
    <source>
        <strain evidence="6">cv. Tatra</strain>
        <tissue evidence="5">Young leaves</tissue>
    </source>
</reference>
<dbReference type="GO" id="GO:0047631">
    <property type="term" value="F:ADP-ribose diphosphatase activity"/>
    <property type="evidence" value="ECO:0007669"/>
    <property type="project" value="TreeGrafter"/>
</dbReference>
<evidence type="ECO:0000313" key="4">
    <source>
        <dbReference type="EMBL" id="PNX76429.1"/>
    </source>
</evidence>
<dbReference type="InterPro" id="IPR003293">
    <property type="entry name" value="Nudix_hydrolase6-like"/>
</dbReference>
<protein>
    <submittedName>
        <fullName evidence="5">Nudix hydrolase 2-like protein</fullName>
    </submittedName>
</protein>
<dbReference type="Gene3D" id="3.40.630.30">
    <property type="match status" value="1"/>
</dbReference>
<dbReference type="PANTHER" id="PTHR13994">
    <property type="entry name" value="NUDIX HYDROLASE RELATED"/>
    <property type="match status" value="1"/>
</dbReference>
<dbReference type="Pfam" id="PF18290">
    <property type="entry name" value="Nudix_hydro"/>
    <property type="match status" value="1"/>
</dbReference>
<evidence type="ECO:0000313" key="6">
    <source>
        <dbReference type="Proteomes" id="UP000236291"/>
    </source>
</evidence>
<feature type="domain" description="Pre-nudix hydrolase" evidence="3">
    <location>
        <begin position="2"/>
        <end position="42"/>
    </location>
</feature>
<dbReference type="EMBL" id="ASHM01019210">
    <property type="protein sequence ID" value="PNY00684.1"/>
    <property type="molecule type" value="Genomic_DNA"/>
</dbReference>
<dbReference type="InterPro" id="IPR040618">
    <property type="entry name" value="Pre-Nudix"/>
</dbReference>
<gene>
    <name evidence="5" type="ORF">L195_g023969</name>
    <name evidence="4" type="ORF">L195_g032377</name>
</gene>
<comment type="similarity">
    <text evidence="1">Belongs to the Nudix hydrolase family.</text>
</comment>
<sequence length="42" mass="4815">MDSVYFASQLEHSISHWKQQGKKGMWINLSILHSNLVDSAVK</sequence>
<name>A0A2K3NCC1_TRIPR</name>
<dbReference type="Proteomes" id="UP000236291">
    <property type="component" value="Unassembled WGS sequence"/>
</dbReference>
<comment type="caution">
    <text evidence="5">The sequence shown here is derived from an EMBL/GenBank/DDBJ whole genome shotgun (WGS) entry which is preliminary data.</text>
</comment>
<evidence type="ECO:0000259" key="3">
    <source>
        <dbReference type="Pfam" id="PF18290"/>
    </source>
</evidence>
<dbReference type="GO" id="GO:0051287">
    <property type="term" value="F:NAD binding"/>
    <property type="evidence" value="ECO:0007669"/>
    <property type="project" value="TreeGrafter"/>
</dbReference>
<proteinExistence type="inferred from homology"/>
<evidence type="ECO:0000256" key="1">
    <source>
        <dbReference type="ARBA" id="ARBA00005582"/>
    </source>
</evidence>
<dbReference type="AlphaFoldDB" id="A0A2K3NCC1"/>
<keyword evidence="2 5" id="KW-0378">Hydrolase</keyword>
<evidence type="ECO:0000313" key="5">
    <source>
        <dbReference type="EMBL" id="PNY00684.1"/>
    </source>
</evidence>
<dbReference type="EMBL" id="ASHM01030635">
    <property type="protein sequence ID" value="PNX76429.1"/>
    <property type="molecule type" value="Genomic_DNA"/>
</dbReference>
<evidence type="ECO:0000256" key="2">
    <source>
        <dbReference type="ARBA" id="ARBA00022801"/>
    </source>
</evidence>
<reference evidence="5 6" key="2">
    <citation type="journal article" date="2017" name="Front. Plant Sci.">
        <title>Gene Classification and Mining of Molecular Markers Useful in Red Clover (Trifolium pratense) Breeding.</title>
        <authorList>
            <person name="Istvanek J."/>
            <person name="Dluhosova J."/>
            <person name="Dluhos P."/>
            <person name="Patkova L."/>
            <person name="Nedelnik J."/>
            <person name="Repkova J."/>
        </authorList>
    </citation>
    <scope>NUCLEOTIDE SEQUENCE [LARGE SCALE GENOMIC DNA]</scope>
    <source>
        <strain evidence="6">cv. Tatra</strain>
        <tissue evidence="5">Young leaves</tissue>
    </source>
</reference>
<dbReference type="PANTHER" id="PTHR13994:SF26">
    <property type="entry name" value="NUDIX HYDROLASE 5-RELATED"/>
    <property type="match status" value="1"/>
</dbReference>
<organism evidence="5 6">
    <name type="scientific">Trifolium pratense</name>
    <name type="common">Red clover</name>
    <dbReference type="NCBI Taxonomy" id="57577"/>
    <lineage>
        <taxon>Eukaryota</taxon>
        <taxon>Viridiplantae</taxon>
        <taxon>Streptophyta</taxon>
        <taxon>Embryophyta</taxon>
        <taxon>Tracheophyta</taxon>
        <taxon>Spermatophyta</taxon>
        <taxon>Magnoliopsida</taxon>
        <taxon>eudicotyledons</taxon>
        <taxon>Gunneridae</taxon>
        <taxon>Pentapetalae</taxon>
        <taxon>rosids</taxon>
        <taxon>fabids</taxon>
        <taxon>Fabales</taxon>
        <taxon>Fabaceae</taxon>
        <taxon>Papilionoideae</taxon>
        <taxon>50 kb inversion clade</taxon>
        <taxon>NPAAA clade</taxon>
        <taxon>Hologalegina</taxon>
        <taxon>IRL clade</taxon>
        <taxon>Trifolieae</taxon>
        <taxon>Trifolium</taxon>
    </lineage>
</organism>
<dbReference type="GO" id="GO:0035529">
    <property type="term" value="F:NADH pyrophosphatase activity"/>
    <property type="evidence" value="ECO:0007669"/>
    <property type="project" value="TreeGrafter"/>
</dbReference>
<accession>A0A2K3NCC1</accession>
<feature type="non-terminal residue" evidence="5">
    <location>
        <position position="42"/>
    </location>
</feature>